<dbReference type="GO" id="GO:0005737">
    <property type="term" value="C:cytoplasm"/>
    <property type="evidence" value="ECO:0007669"/>
    <property type="project" value="UniProtKB-SubCell"/>
</dbReference>
<dbReference type="InterPro" id="IPR027267">
    <property type="entry name" value="AH/BAR_dom_sf"/>
</dbReference>
<accession>A0AA88PJA7</accession>
<proteinExistence type="predicted"/>
<dbReference type="GO" id="GO:0002102">
    <property type="term" value="C:podosome"/>
    <property type="evidence" value="ECO:0007669"/>
    <property type="project" value="TreeGrafter"/>
</dbReference>
<keyword evidence="8" id="KW-0812">Transmembrane</keyword>
<dbReference type="PANTHER" id="PTHR46514:SF1">
    <property type="entry name" value="BRIDGING INTEGRATOR 2"/>
    <property type="match status" value="1"/>
</dbReference>
<dbReference type="InterPro" id="IPR046984">
    <property type="entry name" value="BAR_Bin2"/>
</dbReference>
<comment type="caution">
    <text evidence="10">The sequence shown here is derived from an EMBL/GenBank/DDBJ whole genome shotgun (WGS) entry which is preliminary data.</text>
</comment>
<organism evidence="10 11">
    <name type="scientific">Cirrhinus molitorella</name>
    <name type="common">mud carp</name>
    <dbReference type="NCBI Taxonomy" id="172907"/>
    <lineage>
        <taxon>Eukaryota</taxon>
        <taxon>Metazoa</taxon>
        <taxon>Chordata</taxon>
        <taxon>Craniata</taxon>
        <taxon>Vertebrata</taxon>
        <taxon>Euteleostomi</taxon>
        <taxon>Actinopterygii</taxon>
        <taxon>Neopterygii</taxon>
        <taxon>Teleostei</taxon>
        <taxon>Ostariophysi</taxon>
        <taxon>Cypriniformes</taxon>
        <taxon>Cyprinidae</taxon>
        <taxon>Labeoninae</taxon>
        <taxon>Labeonini</taxon>
        <taxon>Cirrhinus</taxon>
    </lineage>
</organism>
<dbReference type="Gene3D" id="1.20.1270.60">
    <property type="entry name" value="Arfaptin homology (AH) domain/BAR domain"/>
    <property type="match status" value="1"/>
</dbReference>
<dbReference type="EMBL" id="JAUYZG010000016">
    <property type="protein sequence ID" value="KAK2885401.1"/>
    <property type="molecule type" value="Genomic_DNA"/>
</dbReference>
<dbReference type="Proteomes" id="UP001187343">
    <property type="component" value="Unassembled WGS sequence"/>
</dbReference>
<dbReference type="GO" id="GO:0012505">
    <property type="term" value="C:endomembrane system"/>
    <property type="evidence" value="ECO:0007669"/>
    <property type="project" value="UniProtKB-SubCell"/>
</dbReference>
<dbReference type="Pfam" id="PF03114">
    <property type="entry name" value="BAR"/>
    <property type="match status" value="1"/>
</dbReference>
<keyword evidence="5" id="KW-0175">Coiled coil</keyword>
<feature type="compositionally biased region" description="Acidic residues" evidence="7">
    <location>
        <begin position="382"/>
        <end position="395"/>
    </location>
</feature>
<evidence type="ECO:0000256" key="3">
    <source>
        <dbReference type="ARBA" id="ARBA00022443"/>
    </source>
</evidence>
<feature type="compositionally biased region" description="Low complexity" evidence="7">
    <location>
        <begin position="309"/>
        <end position="322"/>
    </location>
</feature>
<gene>
    <name evidence="10" type="ORF">Q8A67_016238</name>
</gene>
<protein>
    <recommendedName>
        <fullName evidence="9">BAR domain-containing protein</fullName>
    </recommendedName>
</protein>
<evidence type="ECO:0000256" key="6">
    <source>
        <dbReference type="ARBA" id="ARBA00023136"/>
    </source>
</evidence>
<feature type="transmembrane region" description="Helical" evidence="8">
    <location>
        <begin position="512"/>
        <end position="535"/>
    </location>
</feature>
<dbReference type="FunFam" id="1.20.1270.60:FF:000013">
    <property type="entry name" value="Amphiphysin isoform 2"/>
    <property type="match status" value="1"/>
</dbReference>
<evidence type="ECO:0000256" key="8">
    <source>
        <dbReference type="SAM" id="Phobius"/>
    </source>
</evidence>
<dbReference type="PROSITE" id="PS51021">
    <property type="entry name" value="BAR"/>
    <property type="match status" value="1"/>
</dbReference>
<feature type="compositionally biased region" description="Basic and acidic residues" evidence="7">
    <location>
        <begin position="358"/>
        <end position="374"/>
    </location>
</feature>
<keyword evidence="11" id="KW-1185">Reference proteome</keyword>
<evidence type="ECO:0000256" key="4">
    <source>
        <dbReference type="ARBA" id="ARBA00022490"/>
    </source>
</evidence>
<dbReference type="GO" id="GO:0005543">
    <property type="term" value="F:phospholipid binding"/>
    <property type="evidence" value="ECO:0007669"/>
    <property type="project" value="TreeGrafter"/>
</dbReference>
<evidence type="ECO:0000256" key="1">
    <source>
        <dbReference type="ARBA" id="ARBA00004308"/>
    </source>
</evidence>
<dbReference type="GO" id="GO:0097320">
    <property type="term" value="P:plasma membrane tubulation"/>
    <property type="evidence" value="ECO:0007669"/>
    <property type="project" value="TreeGrafter"/>
</dbReference>
<dbReference type="InterPro" id="IPR004148">
    <property type="entry name" value="BAR_dom"/>
</dbReference>
<dbReference type="AlphaFoldDB" id="A0AA88PJA7"/>
<evidence type="ECO:0000313" key="11">
    <source>
        <dbReference type="Proteomes" id="UP001187343"/>
    </source>
</evidence>
<name>A0AA88PJA7_9TELE</name>
<keyword evidence="8" id="KW-1133">Transmembrane helix</keyword>
<evidence type="ECO:0000256" key="2">
    <source>
        <dbReference type="ARBA" id="ARBA00004496"/>
    </source>
</evidence>
<comment type="subcellular location">
    <subcellularLocation>
        <location evidence="2">Cytoplasm</location>
    </subcellularLocation>
    <subcellularLocation>
        <location evidence="1">Endomembrane system</location>
    </subcellularLocation>
</comment>
<dbReference type="SMART" id="SM00721">
    <property type="entry name" value="BAR"/>
    <property type="match status" value="1"/>
</dbReference>
<dbReference type="PANTHER" id="PTHR46514">
    <property type="entry name" value="AMPHIPHYSIN"/>
    <property type="match status" value="1"/>
</dbReference>
<feature type="domain" description="BAR" evidence="9">
    <location>
        <begin position="32"/>
        <end position="248"/>
    </location>
</feature>
<dbReference type="PRINTS" id="PR01251">
    <property type="entry name" value="AMPHIPHYSIN"/>
</dbReference>
<evidence type="ECO:0000313" key="10">
    <source>
        <dbReference type="EMBL" id="KAK2885401.1"/>
    </source>
</evidence>
<sequence length="573" mass="63801">MAESKSSISSKGGANVLAKRVQKQFNRAQEKVLQRLGKSEETKDEHFEECAMNLQSQQSDGYRIYKDLKAYLNAVTVMRDASSRLFQSMYDAYDDRWDGAEDLGAVVEGEDLLWKDYEDKLRDQALITMESYMSQFPDLREKVAKRNRKLVDYDSARHHLTGLQNAKKKDDVKIGKAEDEMNAAKVVFEGMNKELKVELPILFDSRIGCYVTVFQAICNLRDIFYKELTKNNEDLQTVMKELSSQHPDKSFVVKNFNRSSSLKRRSFRDTLSPRSLKSFYDFHSSYNPRGSLRRDNSSSFKSNRPAYGSYSPRQTSPTSPQPFYENVSGVKGSPSRLDYPSEEGTSPREPQLDNTSTSEDKPVEEDKKAKKKESSQASDQDTPNEEESSEEDSDESEPKPNTNVAECSKIKDQKSPEKVGDSGPSGVENGIACETKSDLEQAEASNNALTKADHPSGEGAASSTKSSLSATLTLKQVSVSNTVMTFTMTSIAPTGTDVASTTVAPPQTNTTVIGVVIALILLTLVVCGFLLYRYLCHSKGVYRTAGEPAPGVDPDQVYNDTVTVTDNKKEYFI</sequence>
<dbReference type="GO" id="GO:0071800">
    <property type="term" value="P:podosome assembly"/>
    <property type="evidence" value="ECO:0007669"/>
    <property type="project" value="TreeGrafter"/>
</dbReference>
<dbReference type="GO" id="GO:0006911">
    <property type="term" value="P:phagocytosis, engulfment"/>
    <property type="evidence" value="ECO:0007669"/>
    <property type="project" value="TreeGrafter"/>
</dbReference>
<evidence type="ECO:0000256" key="7">
    <source>
        <dbReference type="SAM" id="MobiDB-lite"/>
    </source>
</evidence>
<evidence type="ECO:0000256" key="5">
    <source>
        <dbReference type="ARBA" id="ARBA00023054"/>
    </source>
</evidence>
<dbReference type="CDD" id="cd07612">
    <property type="entry name" value="BAR_Bin2"/>
    <property type="match status" value="1"/>
</dbReference>
<feature type="compositionally biased region" description="Basic and acidic residues" evidence="7">
    <location>
        <begin position="408"/>
        <end position="420"/>
    </location>
</feature>
<dbReference type="SUPFAM" id="SSF103657">
    <property type="entry name" value="BAR/IMD domain-like"/>
    <property type="match status" value="1"/>
</dbReference>
<keyword evidence="6 8" id="KW-0472">Membrane</keyword>
<feature type="region of interest" description="Disordered" evidence="7">
    <location>
        <begin position="287"/>
        <end position="467"/>
    </location>
</feature>
<keyword evidence="4" id="KW-0963">Cytoplasm</keyword>
<reference evidence="10" key="1">
    <citation type="submission" date="2023-08" db="EMBL/GenBank/DDBJ databases">
        <title>Chromosome-level Genome Assembly of mud carp (Cirrhinus molitorella).</title>
        <authorList>
            <person name="Liu H."/>
        </authorList>
    </citation>
    <scope>NUCLEOTIDE SEQUENCE</scope>
    <source>
        <strain evidence="10">Prfri</strain>
        <tissue evidence="10">Muscle</tissue>
    </source>
</reference>
<dbReference type="GO" id="GO:0001891">
    <property type="term" value="C:phagocytic cup"/>
    <property type="evidence" value="ECO:0007669"/>
    <property type="project" value="TreeGrafter"/>
</dbReference>
<evidence type="ECO:0000259" key="9">
    <source>
        <dbReference type="PROSITE" id="PS51021"/>
    </source>
</evidence>
<dbReference type="InterPro" id="IPR003005">
    <property type="entry name" value="Amphiphysin"/>
</dbReference>
<keyword evidence="3" id="KW-0728">SH3 domain</keyword>